<organism evidence="6 7">
    <name type="scientific">Pedobacter psychroterrae</name>
    <dbReference type="NCBI Taxonomy" id="2530453"/>
    <lineage>
        <taxon>Bacteria</taxon>
        <taxon>Pseudomonadati</taxon>
        <taxon>Bacteroidota</taxon>
        <taxon>Sphingobacteriia</taxon>
        <taxon>Sphingobacteriales</taxon>
        <taxon>Sphingobacteriaceae</taxon>
        <taxon>Pedobacter</taxon>
    </lineage>
</organism>
<dbReference type="InterPro" id="IPR016024">
    <property type="entry name" value="ARM-type_fold"/>
</dbReference>
<dbReference type="PROSITE" id="PS51007">
    <property type="entry name" value="CYTC"/>
    <property type="match status" value="1"/>
</dbReference>
<dbReference type="GO" id="GO:0020037">
    <property type="term" value="F:heme binding"/>
    <property type="evidence" value="ECO:0007669"/>
    <property type="project" value="InterPro"/>
</dbReference>
<dbReference type="Pfam" id="PF23500">
    <property type="entry name" value="DUF7133"/>
    <property type="match status" value="1"/>
</dbReference>
<keyword evidence="3 4" id="KW-0408">Iron</keyword>
<comment type="caution">
    <text evidence="6">The sequence shown here is derived from an EMBL/GenBank/DDBJ whole genome shotgun (WGS) entry which is preliminary data.</text>
</comment>
<dbReference type="Pfam" id="PF00034">
    <property type="entry name" value="Cytochrom_C"/>
    <property type="match status" value="1"/>
</dbReference>
<dbReference type="InterPro" id="IPR011041">
    <property type="entry name" value="Quinoprot_gluc/sorb_DH_b-prop"/>
</dbReference>
<evidence type="ECO:0000256" key="1">
    <source>
        <dbReference type="ARBA" id="ARBA00022617"/>
    </source>
</evidence>
<dbReference type="GO" id="GO:0009055">
    <property type="term" value="F:electron transfer activity"/>
    <property type="evidence" value="ECO:0007669"/>
    <property type="project" value="InterPro"/>
</dbReference>
<dbReference type="RefSeq" id="WP_131597919.1">
    <property type="nucleotide sequence ID" value="NZ_SJSL01000009.1"/>
</dbReference>
<dbReference type="PANTHER" id="PTHR33546">
    <property type="entry name" value="LARGE, MULTIFUNCTIONAL SECRETED PROTEIN-RELATED"/>
    <property type="match status" value="1"/>
</dbReference>
<dbReference type="AlphaFoldDB" id="A0A4R0NAW8"/>
<dbReference type="InterPro" id="IPR011042">
    <property type="entry name" value="6-blade_b-propeller_TolB-like"/>
</dbReference>
<dbReference type="Gene3D" id="1.10.760.10">
    <property type="entry name" value="Cytochrome c-like domain"/>
    <property type="match status" value="1"/>
</dbReference>
<dbReference type="InterPro" id="IPR011989">
    <property type="entry name" value="ARM-like"/>
</dbReference>
<dbReference type="EMBL" id="SJSL01000009">
    <property type="protein sequence ID" value="TCC97390.1"/>
    <property type="molecule type" value="Genomic_DNA"/>
</dbReference>
<proteinExistence type="predicted"/>
<gene>
    <name evidence="6" type="ORF">EZ437_20090</name>
</gene>
<evidence type="ECO:0000256" key="3">
    <source>
        <dbReference type="ARBA" id="ARBA00023004"/>
    </source>
</evidence>
<dbReference type="GO" id="GO:0046872">
    <property type="term" value="F:metal ion binding"/>
    <property type="evidence" value="ECO:0007669"/>
    <property type="project" value="UniProtKB-KW"/>
</dbReference>
<dbReference type="InterPro" id="IPR009056">
    <property type="entry name" value="Cyt_c-like_dom"/>
</dbReference>
<evidence type="ECO:0000256" key="2">
    <source>
        <dbReference type="ARBA" id="ARBA00022723"/>
    </source>
</evidence>
<sequence>MKPYVYTFLILIIFTLYQCQTYKPLSKSAEFKPAPVSLDSSPVIAASESISKMKVEEGFEVQLIASEPLVSTPVAMSFDQKGRMWVVEMSGYMPDSLGTGEDLPSGKIVILADKNKDGVFDERTVFLDQLVLPRAICLIDSGILVAEPPRLWYYDIKDGKPVNKVLVDAKYAVDGNVEHQPNGLLRAMDNWIYNAKSSKRYRKINREWIIQDTHFRGQWGITQDDHGRLYYNGNSTNLVGDYFSPGFGSSNKNQHDVNGYTERTVADNRVYPIRPTPGVNRGYSKGTLDDSLRLTNFTAACGPVIYRGDLFGDAYQFNAFVAEPSANLIKRNVLTQSGFVVKGTQAYKGKEFLASLDERFRPVNLYNGPDGALYVLDMYRGIIQHKTYVTPYLSEQFKRRDLSAPLNCGRIYKIVPKNKKATPVVLPDDSRQLVSLLGHASGYVRDMAQQLLIDKKDKTVIPYLEQALKNSANPMQVIHSMWVLEGLNGLQTNEVLALLKSTQWPVRMQALTVLPSVINSSSYGYYATALQELLRQNDELSAPYLGYLAYYLKPFDEVAANDILISLTKKYPDNKFVADAVISNQAYREQAFENTIAKLVPDSNLAIRKQLSNVISRFKSAQKNRDPQLLAKQYPKGAMLFKSSCQTCHAVDGNGIQSLAPPLNKSAWVTGNKNKLISIVLYGLTGPINVNGHVYQAPEISGDMPGIGHSEEITDEDIAEVLSFIRSSWQNDAAKIAVKDIANIREKYKGRKSAFTQEELTTVQ</sequence>
<dbReference type="Gene3D" id="2.120.10.30">
    <property type="entry name" value="TolB, C-terminal domain"/>
    <property type="match status" value="1"/>
</dbReference>
<dbReference type="InterPro" id="IPR036909">
    <property type="entry name" value="Cyt_c-like_dom_sf"/>
</dbReference>
<keyword evidence="1 4" id="KW-0349">Heme</keyword>
<dbReference type="InterPro" id="IPR055557">
    <property type="entry name" value="DUF7133"/>
</dbReference>
<dbReference type="SUPFAM" id="SSF46626">
    <property type="entry name" value="Cytochrome c"/>
    <property type="match status" value="1"/>
</dbReference>
<evidence type="ECO:0000259" key="5">
    <source>
        <dbReference type="PROSITE" id="PS51007"/>
    </source>
</evidence>
<dbReference type="Proteomes" id="UP000293347">
    <property type="component" value="Unassembled WGS sequence"/>
</dbReference>
<reference evidence="6 7" key="1">
    <citation type="submission" date="2019-02" db="EMBL/GenBank/DDBJ databases">
        <title>Pedobacter sp. RP-1-14 sp. nov., isolated from Arctic soil.</title>
        <authorList>
            <person name="Dahal R.H."/>
        </authorList>
    </citation>
    <scope>NUCLEOTIDE SEQUENCE [LARGE SCALE GENOMIC DNA]</scope>
    <source>
        <strain evidence="6 7">RP-1-14</strain>
    </source>
</reference>
<keyword evidence="7" id="KW-1185">Reference proteome</keyword>
<dbReference type="OrthoDB" id="9811395at2"/>
<protein>
    <submittedName>
        <fullName evidence="6">C-type cytochrome</fullName>
    </submittedName>
</protein>
<dbReference type="PANTHER" id="PTHR33546:SF1">
    <property type="entry name" value="LARGE, MULTIFUNCTIONAL SECRETED PROTEIN"/>
    <property type="match status" value="1"/>
</dbReference>
<accession>A0A4R0NAW8</accession>
<dbReference type="SUPFAM" id="SSF50952">
    <property type="entry name" value="Soluble quinoprotein glucose dehydrogenase"/>
    <property type="match status" value="1"/>
</dbReference>
<evidence type="ECO:0000256" key="4">
    <source>
        <dbReference type="PROSITE-ProRule" id="PRU00433"/>
    </source>
</evidence>
<dbReference type="SUPFAM" id="SSF48371">
    <property type="entry name" value="ARM repeat"/>
    <property type="match status" value="1"/>
</dbReference>
<evidence type="ECO:0000313" key="7">
    <source>
        <dbReference type="Proteomes" id="UP000293347"/>
    </source>
</evidence>
<keyword evidence="2 4" id="KW-0479">Metal-binding</keyword>
<name>A0A4R0NAW8_9SPHI</name>
<evidence type="ECO:0000313" key="6">
    <source>
        <dbReference type="EMBL" id="TCC97390.1"/>
    </source>
</evidence>
<feature type="domain" description="Cytochrome c" evidence="5">
    <location>
        <begin position="632"/>
        <end position="729"/>
    </location>
</feature>
<dbReference type="Gene3D" id="1.25.10.10">
    <property type="entry name" value="Leucine-rich Repeat Variant"/>
    <property type="match status" value="1"/>
</dbReference>